<gene>
    <name evidence="1" type="ORF">BCV71DRAFT_60186</name>
</gene>
<protein>
    <submittedName>
        <fullName evidence="1">Uncharacterized protein</fullName>
    </submittedName>
</protein>
<name>A0A1X0RPN9_RHIZD</name>
<sequence length="85" mass="9897">MVLWLSNASRSHSHGRANFDFTQHCGIYYRDPLLDAHYERQPTENPSFPKTLGIYGYLSICLLDTHVVVLRITFDHYKLPYALVL</sequence>
<organism evidence="1 2">
    <name type="scientific">Rhizopus microsporus</name>
    <dbReference type="NCBI Taxonomy" id="58291"/>
    <lineage>
        <taxon>Eukaryota</taxon>
        <taxon>Fungi</taxon>
        <taxon>Fungi incertae sedis</taxon>
        <taxon>Mucoromycota</taxon>
        <taxon>Mucoromycotina</taxon>
        <taxon>Mucoromycetes</taxon>
        <taxon>Mucorales</taxon>
        <taxon>Mucorineae</taxon>
        <taxon>Rhizopodaceae</taxon>
        <taxon>Rhizopus</taxon>
    </lineage>
</organism>
<dbReference type="Proteomes" id="UP000242381">
    <property type="component" value="Unassembled WGS sequence"/>
</dbReference>
<accession>A0A1X0RPN9</accession>
<evidence type="ECO:0000313" key="2">
    <source>
        <dbReference type="Proteomes" id="UP000242381"/>
    </source>
</evidence>
<reference evidence="1 2" key="1">
    <citation type="journal article" date="2016" name="Proc. Natl. Acad. Sci. U.S.A.">
        <title>Lipid metabolic changes in an early divergent fungus govern the establishment of a mutualistic symbiosis with endobacteria.</title>
        <authorList>
            <person name="Lastovetsky O.A."/>
            <person name="Gaspar M.L."/>
            <person name="Mondo S.J."/>
            <person name="LaButti K.M."/>
            <person name="Sandor L."/>
            <person name="Grigoriev I.V."/>
            <person name="Henry S.A."/>
            <person name="Pawlowska T.E."/>
        </authorList>
    </citation>
    <scope>NUCLEOTIDE SEQUENCE [LARGE SCALE GENOMIC DNA]</scope>
    <source>
        <strain evidence="1 2">ATCC 11559</strain>
    </source>
</reference>
<proteinExistence type="predicted"/>
<dbReference type="AlphaFoldDB" id="A0A1X0RPN9"/>
<dbReference type="EMBL" id="KV921505">
    <property type="protein sequence ID" value="ORE13868.1"/>
    <property type="molecule type" value="Genomic_DNA"/>
</dbReference>
<evidence type="ECO:0000313" key="1">
    <source>
        <dbReference type="EMBL" id="ORE13868.1"/>
    </source>
</evidence>